<gene>
    <name evidence="1" type="ORF">SAMN04488070_2099</name>
</gene>
<organism evidence="1 2">
    <name type="scientific">Pseudidiomarina maritima</name>
    <dbReference type="NCBI Taxonomy" id="519453"/>
    <lineage>
        <taxon>Bacteria</taxon>
        <taxon>Pseudomonadati</taxon>
        <taxon>Pseudomonadota</taxon>
        <taxon>Gammaproteobacteria</taxon>
        <taxon>Alteromonadales</taxon>
        <taxon>Idiomarinaceae</taxon>
        <taxon>Pseudidiomarina</taxon>
    </lineage>
</organism>
<accession>A0A1I6HU03</accession>
<sequence length="165" mass="19197">MNIKDRQDCESNIRRIEELFGCGIFNQENAGHILQMSAFIDLMICLRDLMHKTEKYVQKVDFTDDILVNDYVTDVSDAIRAVRDACCHIDSFKRNFDEYGNRGSYNVAYGRCNFMRIGDLELKSEYEGDAAVFYGMNRLYFKRHIMRAFEESKALLAAHLKAPHT</sequence>
<dbReference type="RefSeq" id="WP_092858324.1">
    <property type="nucleotide sequence ID" value="NZ_FOYU01000004.1"/>
</dbReference>
<proteinExistence type="predicted"/>
<keyword evidence="2" id="KW-1185">Reference proteome</keyword>
<name>A0A1I6HU03_9GAMM</name>
<dbReference type="EMBL" id="FOYU01000004">
    <property type="protein sequence ID" value="SFR57903.1"/>
    <property type="molecule type" value="Genomic_DNA"/>
</dbReference>
<protein>
    <submittedName>
        <fullName evidence="1">Uncharacterized protein</fullName>
    </submittedName>
</protein>
<evidence type="ECO:0000313" key="2">
    <source>
        <dbReference type="Proteomes" id="UP000199424"/>
    </source>
</evidence>
<dbReference type="AlphaFoldDB" id="A0A1I6HU03"/>
<evidence type="ECO:0000313" key="1">
    <source>
        <dbReference type="EMBL" id="SFR57903.1"/>
    </source>
</evidence>
<reference evidence="2" key="1">
    <citation type="submission" date="2016-10" db="EMBL/GenBank/DDBJ databases">
        <authorList>
            <person name="Varghese N."/>
            <person name="Submissions S."/>
        </authorList>
    </citation>
    <scope>NUCLEOTIDE SEQUENCE [LARGE SCALE GENOMIC DNA]</scope>
    <source>
        <strain evidence="2">CGMCC 1.7285</strain>
    </source>
</reference>
<dbReference type="Proteomes" id="UP000199424">
    <property type="component" value="Unassembled WGS sequence"/>
</dbReference>